<keyword evidence="2" id="KW-1185">Reference proteome</keyword>
<dbReference type="Proteomes" id="UP001239111">
    <property type="component" value="Chromosome 3"/>
</dbReference>
<evidence type="ECO:0000313" key="1">
    <source>
        <dbReference type="EMBL" id="KAJ8670179.1"/>
    </source>
</evidence>
<name>A0ACC2NG09_9HYME</name>
<sequence length="247" mass="28018">MKSFLQYTLILVTLVLFIYIVYAATKSTGIQELADGAVNASDWAASSTVFIVRDKKSDRCDRLITISPFGWNLWCKDDSLFVLLPETSSVDYCSPNSTPAVRVFGDRFVETCLSSPVENILAAYSDTVMENRTTTYRVNYNINRDTRVFTIFTAINILKNSGLIDYDPRYDSTIGKRAKHAEKIVLPHIDDGDDARARKKRSVESLMREFYENSTNDTARFEKGGDVPLSGRERRHAHAQISRFVRS</sequence>
<proteinExistence type="predicted"/>
<organism evidence="1 2">
    <name type="scientific">Eretmocerus hayati</name>
    <dbReference type="NCBI Taxonomy" id="131215"/>
    <lineage>
        <taxon>Eukaryota</taxon>
        <taxon>Metazoa</taxon>
        <taxon>Ecdysozoa</taxon>
        <taxon>Arthropoda</taxon>
        <taxon>Hexapoda</taxon>
        <taxon>Insecta</taxon>
        <taxon>Pterygota</taxon>
        <taxon>Neoptera</taxon>
        <taxon>Endopterygota</taxon>
        <taxon>Hymenoptera</taxon>
        <taxon>Apocrita</taxon>
        <taxon>Proctotrupomorpha</taxon>
        <taxon>Chalcidoidea</taxon>
        <taxon>Aphelinidae</taxon>
        <taxon>Aphelininae</taxon>
        <taxon>Eretmocerus</taxon>
    </lineage>
</organism>
<dbReference type="EMBL" id="CM056743">
    <property type="protein sequence ID" value="KAJ8670179.1"/>
    <property type="molecule type" value="Genomic_DNA"/>
</dbReference>
<gene>
    <name evidence="1" type="ORF">QAD02_001438</name>
</gene>
<evidence type="ECO:0000313" key="2">
    <source>
        <dbReference type="Proteomes" id="UP001239111"/>
    </source>
</evidence>
<protein>
    <submittedName>
        <fullName evidence="1">Uncharacterized protein</fullName>
    </submittedName>
</protein>
<accession>A0ACC2NG09</accession>
<comment type="caution">
    <text evidence="1">The sequence shown here is derived from an EMBL/GenBank/DDBJ whole genome shotgun (WGS) entry which is preliminary data.</text>
</comment>
<reference evidence="1" key="1">
    <citation type="submission" date="2023-04" db="EMBL/GenBank/DDBJ databases">
        <title>A chromosome-level genome assembly of the parasitoid wasp Eretmocerus hayati.</title>
        <authorList>
            <person name="Zhong Y."/>
            <person name="Liu S."/>
            <person name="Liu Y."/>
        </authorList>
    </citation>
    <scope>NUCLEOTIDE SEQUENCE</scope>
    <source>
        <strain evidence="1">ZJU_SS_LIU_2023</strain>
    </source>
</reference>